<dbReference type="EMBL" id="BARU01007761">
    <property type="protein sequence ID" value="GAH47190.1"/>
    <property type="molecule type" value="Genomic_DNA"/>
</dbReference>
<keyword evidence="1" id="KW-0472">Membrane</keyword>
<dbReference type="Pfam" id="PF13248">
    <property type="entry name" value="Zn_ribbon_3"/>
    <property type="match status" value="1"/>
</dbReference>
<evidence type="ECO:0000313" key="3">
    <source>
        <dbReference type="EMBL" id="GAH47190.1"/>
    </source>
</evidence>
<keyword evidence="1" id="KW-1133">Transmembrane helix</keyword>
<evidence type="ECO:0000256" key="1">
    <source>
        <dbReference type="SAM" id="Phobius"/>
    </source>
</evidence>
<proteinExistence type="predicted"/>
<protein>
    <recommendedName>
        <fullName evidence="2">Putative zinc-ribbon domain-containing protein</fullName>
    </recommendedName>
</protein>
<dbReference type="InterPro" id="IPR059113">
    <property type="entry name" value="Znf_ribbon"/>
</dbReference>
<keyword evidence="1" id="KW-0812">Transmembrane</keyword>
<reference evidence="3" key="1">
    <citation type="journal article" date="2014" name="Front. Microbiol.">
        <title>High frequency of phylogenetically diverse reductive dehalogenase-homologous genes in deep subseafloor sedimentary metagenomes.</title>
        <authorList>
            <person name="Kawai M."/>
            <person name="Futagami T."/>
            <person name="Toyoda A."/>
            <person name="Takaki Y."/>
            <person name="Nishi S."/>
            <person name="Hori S."/>
            <person name="Arai W."/>
            <person name="Tsubouchi T."/>
            <person name="Morono Y."/>
            <person name="Uchiyama I."/>
            <person name="Ito T."/>
            <person name="Fujiyama A."/>
            <person name="Inagaki F."/>
            <person name="Takami H."/>
        </authorList>
    </citation>
    <scope>NUCLEOTIDE SEQUENCE</scope>
    <source>
        <strain evidence="3">Expedition CK06-06</strain>
    </source>
</reference>
<comment type="caution">
    <text evidence="3">The sequence shown here is derived from an EMBL/GenBank/DDBJ whole genome shotgun (WGS) entry which is preliminary data.</text>
</comment>
<organism evidence="3">
    <name type="scientific">marine sediment metagenome</name>
    <dbReference type="NCBI Taxonomy" id="412755"/>
    <lineage>
        <taxon>unclassified sequences</taxon>
        <taxon>metagenomes</taxon>
        <taxon>ecological metagenomes</taxon>
    </lineage>
</organism>
<accession>X1GQP4</accession>
<gene>
    <name evidence="3" type="ORF">S03H2_15279</name>
</gene>
<feature type="transmembrane region" description="Helical" evidence="1">
    <location>
        <begin position="46"/>
        <end position="64"/>
    </location>
</feature>
<dbReference type="AlphaFoldDB" id="X1GQP4"/>
<feature type="domain" description="Putative zinc-ribbon" evidence="2">
    <location>
        <begin position="143"/>
        <end position="166"/>
    </location>
</feature>
<name>X1GQP4_9ZZZZ</name>
<sequence length="166" mass="18494">MNYKRNQYTEGVSVCSFIIAGILIYWGTNDIFVRLYNGLLINWWGLFWYGIAAAIIIGQLAAWANRSKLRNAVLYEYEEHPEATIDQIRQNTGITLKDVQAIVLDLKADGLLRGKFSSTTGQMKHADVIKKPQGEASEGKVAYCPNCGTAKTKESAVFCSYCGTKL</sequence>
<evidence type="ECO:0000259" key="2">
    <source>
        <dbReference type="Pfam" id="PF13248"/>
    </source>
</evidence>
<feature type="transmembrane region" description="Helical" evidence="1">
    <location>
        <begin position="7"/>
        <end position="26"/>
    </location>
</feature>